<gene>
    <name evidence="2" type="ORF">B0J15DRAFT_474119</name>
</gene>
<evidence type="ECO:0000313" key="3">
    <source>
        <dbReference type="Proteomes" id="UP000736672"/>
    </source>
</evidence>
<dbReference type="EMBL" id="JAGTJS010000001">
    <property type="protein sequence ID" value="KAH7275092.1"/>
    <property type="molecule type" value="Genomic_DNA"/>
</dbReference>
<sequence length="92" mass="10223">MTILSSPLPPLPCYYFCQLWVCIALLRATQSVSPPRTPNTRGVSEHVSAADSKEINERAKLNSWVGTGPIILAFGQDTSIQTEWLSMFLIRT</sequence>
<comment type="caution">
    <text evidence="2">The sequence shown here is derived from an EMBL/GenBank/DDBJ whole genome shotgun (WGS) entry which is preliminary data.</text>
</comment>
<dbReference type="Proteomes" id="UP000736672">
    <property type="component" value="Unassembled WGS sequence"/>
</dbReference>
<feature type="chain" id="PRO_5040466164" evidence="1">
    <location>
        <begin position="32"/>
        <end position="92"/>
    </location>
</feature>
<organism evidence="2 3">
    <name type="scientific">Fusarium solani</name>
    <name type="common">Filamentous fungus</name>
    <dbReference type="NCBI Taxonomy" id="169388"/>
    <lineage>
        <taxon>Eukaryota</taxon>
        <taxon>Fungi</taxon>
        <taxon>Dikarya</taxon>
        <taxon>Ascomycota</taxon>
        <taxon>Pezizomycotina</taxon>
        <taxon>Sordariomycetes</taxon>
        <taxon>Hypocreomycetidae</taxon>
        <taxon>Hypocreales</taxon>
        <taxon>Nectriaceae</taxon>
        <taxon>Fusarium</taxon>
        <taxon>Fusarium solani species complex</taxon>
    </lineage>
</organism>
<protein>
    <submittedName>
        <fullName evidence="2">Uncharacterized protein</fullName>
    </submittedName>
</protein>
<feature type="signal peptide" evidence="1">
    <location>
        <begin position="1"/>
        <end position="31"/>
    </location>
</feature>
<dbReference type="AlphaFoldDB" id="A0A9P9RDK8"/>
<evidence type="ECO:0000256" key="1">
    <source>
        <dbReference type="SAM" id="SignalP"/>
    </source>
</evidence>
<accession>A0A9P9RDK8</accession>
<keyword evidence="1" id="KW-0732">Signal</keyword>
<evidence type="ECO:0000313" key="2">
    <source>
        <dbReference type="EMBL" id="KAH7275092.1"/>
    </source>
</evidence>
<name>A0A9P9RDK8_FUSSL</name>
<keyword evidence="3" id="KW-1185">Reference proteome</keyword>
<proteinExistence type="predicted"/>
<reference evidence="2" key="1">
    <citation type="journal article" date="2021" name="Nat. Commun.">
        <title>Genetic determinants of endophytism in the Arabidopsis root mycobiome.</title>
        <authorList>
            <person name="Mesny F."/>
            <person name="Miyauchi S."/>
            <person name="Thiergart T."/>
            <person name="Pickel B."/>
            <person name="Atanasova L."/>
            <person name="Karlsson M."/>
            <person name="Huettel B."/>
            <person name="Barry K.W."/>
            <person name="Haridas S."/>
            <person name="Chen C."/>
            <person name="Bauer D."/>
            <person name="Andreopoulos W."/>
            <person name="Pangilinan J."/>
            <person name="LaButti K."/>
            <person name="Riley R."/>
            <person name="Lipzen A."/>
            <person name="Clum A."/>
            <person name="Drula E."/>
            <person name="Henrissat B."/>
            <person name="Kohler A."/>
            <person name="Grigoriev I.V."/>
            <person name="Martin F.M."/>
            <person name="Hacquard S."/>
        </authorList>
    </citation>
    <scope>NUCLEOTIDE SEQUENCE</scope>
    <source>
        <strain evidence="2">FSSC 5 MPI-SDFR-AT-0091</strain>
    </source>
</reference>